<dbReference type="EMBL" id="MU863665">
    <property type="protein sequence ID" value="KAK4097930.1"/>
    <property type="molecule type" value="Genomic_DNA"/>
</dbReference>
<organism evidence="2 3">
    <name type="scientific">Parathielavia hyrcaniae</name>
    <dbReference type="NCBI Taxonomy" id="113614"/>
    <lineage>
        <taxon>Eukaryota</taxon>
        <taxon>Fungi</taxon>
        <taxon>Dikarya</taxon>
        <taxon>Ascomycota</taxon>
        <taxon>Pezizomycotina</taxon>
        <taxon>Sordariomycetes</taxon>
        <taxon>Sordariomycetidae</taxon>
        <taxon>Sordariales</taxon>
        <taxon>Chaetomiaceae</taxon>
        <taxon>Parathielavia</taxon>
    </lineage>
</organism>
<comment type="caution">
    <text evidence="2">The sequence shown here is derived from an EMBL/GenBank/DDBJ whole genome shotgun (WGS) entry which is preliminary data.</text>
</comment>
<name>A0AAN6SXY2_9PEZI</name>
<evidence type="ECO:0000313" key="3">
    <source>
        <dbReference type="Proteomes" id="UP001305647"/>
    </source>
</evidence>
<keyword evidence="3" id="KW-1185">Reference proteome</keyword>
<evidence type="ECO:0000256" key="1">
    <source>
        <dbReference type="SAM" id="MobiDB-lite"/>
    </source>
</evidence>
<proteinExistence type="predicted"/>
<evidence type="ECO:0000313" key="2">
    <source>
        <dbReference type="EMBL" id="KAK4097930.1"/>
    </source>
</evidence>
<feature type="region of interest" description="Disordered" evidence="1">
    <location>
        <begin position="211"/>
        <end position="235"/>
    </location>
</feature>
<reference evidence="2" key="1">
    <citation type="journal article" date="2023" name="Mol. Phylogenet. Evol.">
        <title>Genome-scale phylogeny and comparative genomics of the fungal order Sordariales.</title>
        <authorList>
            <person name="Hensen N."/>
            <person name="Bonometti L."/>
            <person name="Westerberg I."/>
            <person name="Brannstrom I.O."/>
            <person name="Guillou S."/>
            <person name="Cros-Aarteil S."/>
            <person name="Calhoun S."/>
            <person name="Haridas S."/>
            <person name="Kuo A."/>
            <person name="Mondo S."/>
            <person name="Pangilinan J."/>
            <person name="Riley R."/>
            <person name="LaButti K."/>
            <person name="Andreopoulos B."/>
            <person name="Lipzen A."/>
            <person name="Chen C."/>
            <person name="Yan M."/>
            <person name="Daum C."/>
            <person name="Ng V."/>
            <person name="Clum A."/>
            <person name="Steindorff A."/>
            <person name="Ohm R.A."/>
            <person name="Martin F."/>
            <person name="Silar P."/>
            <person name="Natvig D.O."/>
            <person name="Lalanne C."/>
            <person name="Gautier V."/>
            <person name="Ament-Velasquez S.L."/>
            <person name="Kruys A."/>
            <person name="Hutchinson M.I."/>
            <person name="Powell A.J."/>
            <person name="Barry K."/>
            <person name="Miller A.N."/>
            <person name="Grigoriev I.V."/>
            <person name="Debuchy R."/>
            <person name="Gladieux P."/>
            <person name="Hiltunen Thoren M."/>
            <person name="Johannesson H."/>
        </authorList>
    </citation>
    <scope>NUCLEOTIDE SEQUENCE</scope>
    <source>
        <strain evidence="2">CBS 757.83</strain>
    </source>
</reference>
<accession>A0AAN6SXY2</accession>
<reference evidence="2" key="2">
    <citation type="submission" date="2023-05" db="EMBL/GenBank/DDBJ databases">
        <authorList>
            <consortium name="Lawrence Berkeley National Laboratory"/>
            <person name="Steindorff A."/>
            <person name="Hensen N."/>
            <person name="Bonometti L."/>
            <person name="Westerberg I."/>
            <person name="Brannstrom I.O."/>
            <person name="Guillou S."/>
            <person name="Cros-Aarteil S."/>
            <person name="Calhoun S."/>
            <person name="Haridas S."/>
            <person name="Kuo A."/>
            <person name="Mondo S."/>
            <person name="Pangilinan J."/>
            <person name="Riley R."/>
            <person name="Labutti K."/>
            <person name="Andreopoulos B."/>
            <person name="Lipzen A."/>
            <person name="Chen C."/>
            <person name="Yanf M."/>
            <person name="Daum C."/>
            <person name="Ng V."/>
            <person name="Clum A."/>
            <person name="Ohm R."/>
            <person name="Martin F."/>
            <person name="Silar P."/>
            <person name="Natvig D."/>
            <person name="Lalanne C."/>
            <person name="Gautier V."/>
            <person name="Ament-Velasquez S.L."/>
            <person name="Kruys A."/>
            <person name="Hutchinson M.I."/>
            <person name="Powell A.J."/>
            <person name="Barry K."/>
            <person name="Miller A.N."/>
            <person name="Grigoriev I.V."/>
            <person name="Debuchy R."/>
            <person name="Gladieux P."/>
            <person name="Thoren M.H."/>
            <person name="Johannesson H."/>
        </authorList>
    </citation>
    <scope>NUCLEOTIDE SEQUENCE</scope>
    <source>
        <strain evidence="2">CBS 757.83</strain>
    </source>
</reference>
<sequence>MTVIHYTHRSEQSCLSINTGGGFSQAVRLEPVADSAVLQFKPAHFRDPDDQSIREVCLTCPDRFGTLRSRSTSVSRRLCGVCALLPRSKMSDGGPIHHYLVSLIKSRPDINLSFVSPPALGLALTYQSFIRAQFIRQYPIVAPQHPNGSTLGGNKIQGCKRQFYTLARNEALWTTKLVKCRRAPVVSGATHQRTVHDGCHRLCITLGPTSRSNSAPDPLGEEETEIATGAQPVSPKGYEHTHRHCNINVCSNLEACSTLDHQSPAIRGCK</sequence>
<dbReference type="AlphaFoldDB" id="A0AAN6SXY2"/>
<dbReference type="Proteomes" id="UP001305647">
    <property type="component" value="Unassembled WGS sequence"/>
</dbReference>
<protein>
    <submittedName>
        <fullName evidence="2">Uncharacterized protein</fullName>
    </submittedName>
</protein>
<gene>
    <name evidence="2" type="ORF">N658DRAFT_256447</name>
</gene>